<protein>
    <recommendedName>
        <fullName evidence="2">UDP-N-acetylglucosamine 2-epimerase domain-containing protein</fullName>
    </recommendedName>
</protein>
<proteinExistence type="inferred from homology"/>
<name>A0A2U3BD03_9VIBR</name>
<comment type="similarity">
    <text evidence="1">Belongs to the UDP-N-acetylglucosamine 2-epimerase family.</text>
</comment>
<evidence type="ECO:0000313" key="3">
    <source>
        <dbReference type="EMBL" id="PWI34647.1"/>
    </source>
</evidence>
<organism evidence="3 4">
    <name type="scientific">Vibrio albus</name>
    <dbReference type="NCBI Taxonomy" id="2200953"/>
    <lineage>
        <taxon>Bacteria</taxon>
        <taxon>Pseudomonadati</taxon>
        <taxon>Pseudomonadota</taxon>
        <taxon>Gammaproteobacteria</taxon>
        <taxon>Vibrionales</taxon>
        <taxon>Vibrionaceae</taxon>
        <taxon>Vibrio</taxon>
    </lineage>
</organism>
<dbReference type="Gene3D" id="3.40.50.2000">
    <property type="entry name" value="Glycogen Phosphorylase B"/>
    <property type="match status" value="2"/>
</dbReference>
<dbReference type="PANTHER" id="PTHR43174:SF1">
    <property type="entry name" value="UDP-N-ACETYLGLUCOSAMINE 2-EPIMERASE"/>
    <property type="match status" value="1"/>
</dbReference>
<gene>
    <name evidence="3" type="ORF">DI392_05975</name>
</gene>
<dbReference type="SUPFAM" id="SSF53756">
    <property type="entry name" value="UDP-Glycosyltransferase/glycogen phosphorylase"/>
    <property type="match status" value="1"/>
</dbReference>
<dbReference type="RefSeq" id="WP_109318983.1">
    <property type="nucleotide sequence ID" value="NZ_QFWT01000002.1"/>
</dbReference>
<evidence type="ECO:0000256" key="1">
    <source>
        <dbReference type="RuleBase" id="RU003513"/>
    </source>
</evidence>
<evidence type="ECO:0000259" key="2">
    <source>
        <dbReference type="Pfam" id="PF02350"/>
    </source>
</evidence>
<dbReference type="Proteomes" id="UP000245362">
    <property type="component" value="Unassembled WGS sequence"/>
</dbReference>
<feature type="domain" description="UDP-N-acetylglucosamine 2-epimerase" evidence="2">
    <location>
        <begin position="23"/>
        <end position="334"/>
    </location>
</feature>
<sequence length="365" mass="41905">MIHVFIGTRAQLIKMIPLMREMQDRGIDYNFIFMAQHRITIYEMLQDFDLKAPDFVLCDEGSDIVSTGKMVLWSLKVLWRGFWSKKNIFRGDKNGIVLIHGDAPPLFLGAVLAKLQGLKVGSVEAGLRSFNMMNPFPEELTRVFTARLGLINVFYCQDDTSLRNAQAYGKGRCIHTQGNTIIDAIRLAKHLNQQMPSRELNDAEPFAVVTLHRFETISNREGLNRIVELVNRITREFRVKFILHPPTRAALQKSGHYHQLEQNEKLDLLPRMRFIDFNALISKAAFLVTDGGSNQEETAFLGIPCLLFRDETERQDGLGENVVLSHFDTRTIDAFIANPDKYRRPMHEQERRPIDVIIDDVMSFV</sequence>
<keyword evidence="4" id="KW-1185">Reference proteome</keyword>
<dbReference type="InterPro" id="IPR003331">
    <property type="entry name" value="UDP_GlcNAc_Epimerase_2_dom"/>
</dbReference>
<accession>A0A2U3BD03</accession>
<dbReference type="GO" id="GO:0016853">
    <property type="term" value="F:isomerase activity"/>
    <property type="evidence" value="ECO:0007669"/>
    <property type="project" value="UniProtKB-KW"/>
</dbReference>
<reference evidence="3 4" key="1">
    <citation type="submission" date="2018-05" db="EMBL/GenBank/DDBJ databases">
        <title>Vibrio limimaris sp. nov., isolated from marine sediment.</title>
        <authorList>
            <person name="Li C.-M."/>
        </authorList>
    </citation>
    <scope>NUCLEOTIDE SEQUENCE [LARGE SCALE GENOMIC DNA]</scope>
    <source>
        <strain evidence="3 4">E4404</strain>
    </source>
</reference>
<comment type="caution">
    <text evidence="3">The sequence shown here is derived from an EMBL/GenBank/DDBJ whole genome shotgun (WGS) entry which is preliminary data.</text>
</comment>
<evidence type="ECO:0000313" key="4">
    <source>
        <dbReference type="Proteomes" id="UP000245362"/>
    </source>
</evidence>
<dbReference type="PANTHER" id="PTHR43174">
    <property type="entry name" value="UDP-N-ACETYLGLUCOSAMINE 2-EPIMERASE"/>
    <property type="match status" value="1"/>
</dbReference>
<dbReference type="AlphaFoldDB" id="A0A2U3BD03"/>
<dbReference type="Pfam" id="PF02350">
    <property type="entry name" value="Epimerase_2"/>
    <property type="match status" value="1"/>
</dbReference>
<keyword evidence="1" id="KW-0413">Isomerase</keyword>
<dbReference type="OrthoDB" id="9803238at2"/>
<dbReference type="EMBL" id="QFWT01000002">
    <property type="protein sequence ID" value="PWI34647.1"/>
    <property type="molecule type" value="Genomic_DNA"/>
</dbReference>
<dbReference type="InterPro" id="IPR029767">
    <property type="entry name" value="WecB-like"/>
</dbReference>